<protein>
    <submittedName>
        <fullName evidence="3">Class I glutamine amidotransferase-like protein</fullName>
    </submittedName>
</protein>
<dbReference type="SUPFAM" id="SSF52317">
    <property type="entry name" value="Class I glutamine amidotransferase-like"/>
    <property type="match status" value="1"/>
</dbReference>
<organism evidence="3 4">
    <name type="scientific">Rhodocollybia butyracea</name>
    <dbReference type="NCBI Taxonomy" id="206335"/>
    <lineage>
        <taxon>Eukaryota</taxon>
        <taxon>Fungi</taxon>
        <taxon>Dikarya</taxon>
        <taxon>Basidiomycota</taxon>
        <taxon>Agaricomycotina</taxon>
        <taxon>Agaricomycetes</taxon>
        <taxon>Agaricomycetidae</taxon>
        <taxon>Agaricales</taxon>
        <taxon>Marasmiineae</taxon>
        <taxon>Omphalotaceae</taxon>
        <taxon>Rhodocollybia</taxon>
    </lineage>
</organism>
<proteinExistence type="predicted"/>
<dbReference type="InterPro" id="IPR044992">
    <property type="entry name" value="ChyE-like"/>
</dbReference>
<dbReference type="PANTHER" id="PTHR42695">
    <property type="entry name" value="GLUTAMINE AMIDOTRANSFERASE YLR126C-RELATED"/>
    <property type="match status" value="1"/>
</dbReference>
<evidence type="ECO:0000259" key="2">
    <source>
        <dbReference type="Pfam" id="PF00117"/>
    </source>
</evidence>
<evidence type="ECO:0000313" key="4">
    <source>
        <dbReference type="Proteomes" id="UP000772434"/>
    </source>
</evidence>
<dbReference type="InterPro" id="IPR029062">
    <property type="entry name" value="Class_I_gatase-like"/>
</dbReference>
<comment type="caution">
    <text evidence="3">The sequence shown here is derived from an EMBL/GenBank/DDBJ whole genome shotgun (WGS) entry which is preliminary data.</text>
</comment>
<dbReference type="AlphaFoldDB" id="A0A9P5Q4Y8"/>
<dbReference type="GO" id="GO:0005829">
    <property type="term" value="C:cytosol"/>
    <property type="evidence" value="ECO:0007669"/>
    <property type="project" value="TreeGrafter"/>
</dbReference>
<dbReference type="CDD" id="cd01741">
    <property type="entry name" value="GATase1_1"/>
    <property type="match status" value="1"/>
</dbReference>
<feature type="domain" description="Glutamine amidotransferase" evidence="2">
    <location>
        <begin position="53"/>
        <end position="152"/>
    </location>
</feature>
<dbReference type="PANTHER" id="PTHR42695:SF5">
    <property type="entry name" value="GLUTAMINE AMIDOTRANSFERASE YLR126C-RELATED"/>
    <property type="match status" value="1"/>
</dbReference>
<keyword evidence="4" id="KW-1185">Reference proteome</keyword>
<reference evidence="3" key="1">
    <citation type="submission" date="2020-11" db="EMBL/GenBank/DDBJ databases">
        <authorList>
            <consortium name="DOE Joint Genome Institute"/>
            <person name="Ahrendt S."/>
            <person name="Riley R."/>
            <person name="Andreopoulos W."/>
            <person name="Labutti K."/>
            <person name="Pangilinan J."/>
            <person name="Ruiz-Duenas F.J."/>
            <person name="Barrasa J.M."/>
            <person name="Sanchez-Garcia M."/>
            <person name="Camarero S."/>
            <person name="Miyauchi S."/>
            <person name="Serrano A."/>
            <person name="Linde D."/>
            <person name="Babiker R."/>
            <person name="Drula E."/>
            <person name="Ayuso-Fernandez I."/>
            <person name="Pacheco R."/>
            <person name="Padilla G."/>
            <person name="Ferreira P."/>
            <person name="Barriuso J."/>
            <person name="Kellner H."/>
            <person name="Castanera R."/>
            <person name="Alfaro M."/>
            <person name="Ramirez L."/>
            <person name="Pisabarro A.G."/>
            <person name="Kuo A."/>
            <person name="Tritt A."/>
            <person name="Lipzen A."/>
            <person name="He G."/>
            <person name="Yan M."/>
            <person name="Ng V."/>
            <person name="Cullen D."/>
            <person name="Martin F."/>
            <person name="Rosso M.-N."/>
            <person name="Henrissat B."/>
            <person name="Hibbett D."/>
            <person name="Martinez A.T."/>
            <person name="Grigoriev I.V."/>
        </authorList>
    </citation>
    <scope>NUCLEOTIDE SEQUENCE</scope>
    <source>
        <strain evidence="3">AH 40177</strain>
    </source>
</reference>
<evidence type="ECO:0000313" key="3">
    <source>
        <dbReference type="EMBL" id="KAF9074743.1"/>
    </source>
</evidence>
<evidence type="ECO:0000256" key="1">
    <source>
        <dbReference type="SAM" id="MobiDB-lite"/>
    </source>
</evidence>
<dbReference type="Pfam" id="PF00117">
    <property type="entry name" value="GATase"/>
    <property type="match status" value="1"/>
</dbReference>
<name>A0A9P5Q4Y8_9AGAR</name>
<sequence>MQRSLPKESGWDFTMDSYDVMHKMEYPAEDKIEEYDAIYTESAGAADADVDWIHKLIEFTAHLAKNHPKVKIFAICFGHQVISLALGGTCVRNDGKWEIGPTKIQLTNVGKNIFGTENELIIQEMHQDHCPFLPQGFHLLASTDICVNQGMVSTIGAKYHFTPTPESRVSSPPSPSSESSSFPLTDIHIMTFQGHAEFTRSIVSIMAAKRSKQGMITDNLKQDVDRRNEALPNDK</sequence>
<dbReference type="OrthoDB" id="92161at2759"/>
<dbReference type="InterPro" id="IPR017926">
    <property type="entry name" value="GATASE"/>
</dbReference>
<gene>
    <name evidence="3" type="ORF">BDP27DRAFT_1316754</name>
</gene>
<feature type="non-terminal residue" evidence="3">
    <location>
        <position position="1"/>
    </location>
</feature>
<dbReference type="EMBL" id="JADNRY010000012">
    <property type="protein sequence ID" value="KAF9074743.1"/>
    <property type="molecule type" value="Genomic_DNA"/>
</dbReference>
<dbReference type="GO" id="GO:0005634">
    <property type="term" value="C:nucleus"/>
    <property type="evidence" value="ECO:0007669"/>
    <property type="project" value="TreeGrafter"/>
</dbReference>
<dbReference type="Gene3D" id="3.40.50.880">
    <property type="match status" value="1"/>
</dbReference>
<feature type="region of interest" description="Disordered" evidence="1">
    <location>
        <begin position="163"/>
        <end position="182"/>
    </location>
</feature>
<keyword evidence="3" id="KW-0315">Glutamine amidotransferase</keyword>
<dbReference type="Proteomes" id="UP000772434">
    <property type="component" value="Unassembled WGS sequence"/>
</dbReference>
<accession>A0A9P5Q4Y8</accession>